<dbReference type="RefSeq" id="WP_122187762.1">
    <property type="nucleotide sequence ID" value="NZ_RFFH01000003.1"/>
</dbReference>
<keyword evidence="2" id="KW-0547">Nucleotide-binding</keyword>
<organism evidence="5 6">
    <name type="scientific">Nocardia stercoris</name>
    <dbReference type="NCBI Taxonomy" id="2483361"/>
    <lineage>
        <taxon>Bacteria</taxon>
        <taxon>Bacillati</taxon>
        <taxon>Actinomycetota</taxon>
        <taxon>Actinomycetes</taxon>
        <taxon>Mycobacteriales</taxon>
        <taxon>Nocardiaceae</taxon>
        <taxon>Nocardia</taxon>
    </lineage>
</organism>
<dbReference type="Proteomes" id="UP000279275">
    <property type="component" value="Unassembled WGS sequence"/>
</dbReference>
<reference evidence="5 6" key="1">
    <citation type="submission" date="2018-10" db="EMBL/GenBank/DDBJ databases">
        <title>Isolation from cow dung.</title>
        <authorList>
            <person name="Ling L."/>
        </authorList>
    </citation>
    <scope>NUCLEOTIDE SEQUENCE [LARGE SCALE GENOMIC DNA]</scope>
    <source>
        <strain evidence="5 6">NEAU-LL90</strain>
    </source>
</reference>
<proteinExistence type="inferred from homology"/>
<dbReference type="OrthoDB" id="3174546at2"/>
<dbReference type="AlphaFoldDB" id="A0A3M2LAG9"/>
<name>A0A3M2LAG9_9NOCA</name>
<comment type="similarity">
    <text evidence="1">Belongs to the universal stress protein A family.</text>
</comment>
<dbReference type="SUPFAM" id="SSF52402">
    <property type="entry name" value="Adenine nucleotide alpha hydrolases-like"/>
    <property type="match status" value="2"/>
</dbReference>
<gene>
    <name evidence="5" type="ORF">EBN03_10680</name>
</gene>
<keyword evidence="6" id="KW-1185">Reference proteome</keyword>
<accession>A0A3M2LAG9</accession>
<dbReference type="PRINTS" id="PR01438">
    <property type="entry name" value="UNVRSLSTRESS"/>
</dbReference>
<dbReference type="Pfam" id="PF00582">
    <property type="entry name" value="Usp"/>
    <property type="match status" value="2"/>
</dbReference>
<comment type="caution">
    <text evidence="5">The sequence shown here is derived from an EMBL/GenBank/DDBJ whole genome shotgun (WGS) entry which is preliminary data.</text>
</comment>
<dbReference type="PANTHER" id="PTHR46268:SF27">
    <property type="entry name" value="UNIVERSAL STRESS PROTEIN RV2623"/>
    <property type="match status" value="1"/>
</dbReference>
<dbReference type="PANTHER" id="PTHR46268">
    <property type="entry name" value="STRESS RESPONSE PROTEIN NHAX"/>
    <property type="match status" value="1"/>
</dbReference>
<keyword evidence="3" id="KW-0067">ATP-binding</keyword>
<dbReference type="Gene3D" id="3.40.50.620">
    <property type="entry name" value="HUPs"/>
    <property type="match status" value="2"/>
</dbReference>
<evidence type="ECO:0000256" key="1">
    <source>
        <dbReference type="ARBA" id="ARBA00008791"/>
    </source>
</evidence>
<evidence type="ECO:0000259" key="4">
    <source>
        <dbReference type="Pfam" id="PF00582"/>
    </source>
</evidence>
<dbReference type="InterPro" id="IPR014729">
    <property type="entry name" value="Rossmann-like_a/b/a_fold"/>
</dbReference>
<sequence>MTDNTSARIADAAPPVVAAVDGSATSYRAAAWAAVDAALHRWPLQLVISVGTPSNWGPGASMVPDDDPWVLRDAERILVEATRIAKEAVGVEPITIDTHVTMTPIIPYLLERSRHARAVVLGSRGLGAFRASLLGSVSATLVRQGHCPITVVRDATATDPASNRLPILVGVDGGPTAMPALEYAFEQASHRKVDLIALHAWTDVSGGDPTGAHLDQVEAAEATVFAESMAGWTERYPDVSVERRLVHDRPAEALLDASEIAQLVVIGSHGRGGFTGMLLGSTGNALVPAIDCPITVVRAPH</sequence>
<dbReference type="GO" id="GO:0005524">
    <property type="term" value="F:ATP binding"/>
    <property type="evidence" value="ECO:0007669"/>
    <property type="project" value="UniProtKB-KW"/>
</dbReference>
<feature type="domain" description="UspA" evidence="4">
    <location>
        <begin position="166"/>
        <end position="298"/>
    </location>
</feature>
<dbReference type="InterPro" id="IPR006016">
    <property type="entry name" value="UspA"/>
</dbReference>
<protein>
    <submittedName>
        <fullName evidence="5">Universal stress protein</fullName>
    </submittedName>
</protein>
<dbReference type="InterPro" id="IPR006015">
    <property type="entry name" value="Universal_stress_UspA"/>
</dbReference>
<evidence type="ECO:0000313" key="5">
    <source>
        <dbReference type="EMBL" id="RMI33563.1"/>
    </source>
</evidence>
<evidence type="ECO:0000256" key="2">
    <source>
        <dbReference type="ARBA" id="ARBA00022741"/>
    </source>
</evidence>
<evidence type="ECO:0000256" key="3">
    <source>
        <dbReference type="ARBA" id="ARBA00022840"/>
    </source>
</evidence>
<evidence type="ECO:0000313" key="6">
    <source>
        <dbReference type="Proteomes" id="UP000279275"/>
    </source>
</evidence>
<feature type="domain" description="UspA" evidence="4">
    <location>
        <begin position="16"/>
        <end position="153"/>
    </location>
</feature>
<dbReference type="EMBL" id="RFFH01000003">
    <property type="protein sequence ID" value="RMI33563.1"/>
    <property type="molecule type" value="Genomic_DNA"/>
</dbReference>